<sequence length="35" mass="3597">VSVGNLGNIVISTDNGTTWDNVISPTANTLYGVGF</sequence>
<protein>
    <recommendedName>
        <fullName evidence="2">Photosynthesis system II assembly factor Ycf48/Hcf136-like domain-containing protein</fullName>
    </recommendedName>
</protein>
<dbReference type="EMBL" id="UINC01062538">
    <property type="protein sequence ID" value="SVB89265.1"/>
    <property type="molecule type" value="Genomic_DNA"/>
</dbReference>
<evidence type="ECO:0008006" key="2">
    <source>
        <dbReference type="Google" id="ProtNLM"/>
    </source>
</evidence>
<reference evidence="1" key="1">
    <citation type="submission" date="2018-05" db="EMBL/GenBank/DDBJ databases">
        <authorList>
            <person name="Lanie J.A."/>
            <person name="Ng W.-L."/>
            <person name="Kazmierczak K.M."/>
            <person name="Andrzejewski T.M."/>
            <person name="Davidsen T.M."/>
            <person name="Wayne K.J."/>
            <person name="Tettelin H."/>
            <person name="Glass J.I."/>
            <person name="Rusch D."/>
            <person name="Podicherti R."/>
            <person name="Tsui H.-C.T."/>
            <person name="Winkler M.E."/>
        </authorList>
    </citation>
    <scope>NUCLEOTIDE SEQUENCE</scope>
</reference>
<gene>
    <name evidence="1" type="ORF">METZ01_LOCUS242119</name>
</gene>
<accession>A0A382HQD7</accession>
<name>A0A382HQD7_9ZZZZ</name>
<feature type="non-terminal residue" evidence="1">
    <location>
        <position position="1"/>
    </location>
</feature>
<organism evidence="1">
    <name type="scientific">marine metagenome</name>
    <dbReference type="NCBI Taxonomy" id="408172"/>
    <lineage>
        <taxon>unclassified sequences</taxon>
        <taxon>metagenomes</taxon>
        <taxon>ecological metagenomes</taxon>
    </lineage>
</organism>
<proteinExistence type="predicted"/>
<dbReference type="AlphaFoldDB" id="A0A382HQD7"/>
<evidence type="ECO:0000313" key="1">
    <source>
        <dbReference type="EMBL" id="SVB89265.1"/>
    </source>
</evidence>